<comment type="caution">
    <text evidence="2">The sequence shown here is derived from an EMBL/GenBank/DDBJ whole genome shotgun (WGS) entry which is preliminary data.</text>
</comment>
<feature type="compositionally biased region" description="Acidic residues" evidence="1">
    <location>
        <begin position="65"/>
        <end position="77"/>
    </location>
</feature>
<evidence type="ECO:0000313" key="3">
    <source>
        <dbReference type="Proteomes" id="UP000195402"/>
    </source>
</evidence>
<evidence type="ECO:0000256" key="1">
    <source>
        <dbReference type="SAM" id="MobiDB-lite"/>
    </source>
</evidence>
<dbReference type="EMBL" id="MVGT01000143">
    <property type="protein sequence ID" value="OVA20284.1"/>
    <property type="molecule type" value="Genomic_DNA"/>
</dbReference>
<dbReference type="Proteomes" id="UP000195402">
    <property type="component" value="Unassembled WGS sequence"/>
</dbReference>
<name>A0A200RC45_MACCD</name>
<keyword evidence="3" id="KW-1185">Reference proteome</keyword>
<reference evidence="2 3" key="1">
    <citation type="journal article" date="2017" name="Mol. Plant">
        <title>The Genome of Medicinal Plant Macleaya cordata Provides New Insights into Benzylisoquinoline Alkaloids Metabolism.</title>
        <authorList>
            <person name="Liu X."/>
            <person name="Liu Y."/>
            <person name="Huang P."/>
            <person name="Ma Y."/>
            <person name="Qing Z."/>
            <person name="Tang Q."/>
            <person name="Cao H."/>
            <person name="Cheng P."/>
            <person name="Zheng Y."/>
            <person name="Yuan Z."/>
            <person name="Zhou Y."/>
            <person name="Liu J."/>
            <person name="Tang Z."/>
            <person name="Zhuo Y."/>
            <person name="Zhang Y."/>
            <person name="Yu L."/>
            <person name="Huang J."/>
            <person name="Yang P."/>
            <person name="Peng Q."/>
            <person name="Zhang J."/>
            <person name="Jiang W."/>
            <person name="Zhang Z."/>
            <person name="Lin K."/>
            <person name="Ro D.K."/>
            <person name="Chen X."/>
            <person name="Xiong X."/>
            <person name="Shang Y."/>
            <person name="Huang S."/>
            <person name="Zeng J."/>
        </authorList>
    </citation>
    <scope>NUCLEOTIDE SEQUENCE [LARGE SCALE GENOMIC DNA]</scope>
    <source>
        <strain evidence="3">cv. BLH2017</strain>
        <tissue evidence="2">Root</tissue>
    </source>
</reference>
<protein>
    <submittedName>
        <fullName evidence="2">Uncharacterized protein</fullName>
    </submittedName>
</protein>
<sequence length="134" mass="14914">MGSEENSNHLEPETHFSDPNVFSGGTVDQKSKVCSVGHVNSDKLSDDSDVLSDGGTTFDHPIVDSIDELSEDDDDDDDEVNQILYDEGVKKKLEILAGMVGVDSSKPWIVLDEVVRVLKNLEREKNRIYSLYKN</sequence>
<feature type="region of interest" description="Disordered" evidence="1">
    <location>
        <begin position="44"/>
        <end position="77"/>
    </location>
</feature>
<dbReference type="InParanoid" id="A0A200RC45"/>
<organism evidence="2 3">
    <name type="scientific">Macleaya cordata</name>
    <name type="common">Five-seeded plume-poppy</name>
    <name type="synonym">Bocconia cordata</name>
    <dbReference type="NCBI Taxonomy" id="56857"/>
    <lineage>
        <taxon>Eukaryota</taxon>
        <taxon>Viridiplantae</taxon>
        <taxon>Streptophyta</taxon>
        <taxon>Embryophyta</taxon>
        <taxon>Tracheophyta</taxon>
        <taxon>Spermatophyta</taxon>
        <taxon>Magnoliopsida</taxon>
        <taxon>Ranunculales</taxon>
        <taxon>Papaveraceae</taxon>
        <taxon>Papaveroideae</taxon>
        <taxon>Macleaya</taxon>
    </lineage>
</organism>
<dbReference type="AlphaFoldDB" id="A0A200RC45"/>
<proteinExistence type="predicted"/>
<gene>
    <name evidence="2" type="ORF">BVC80_157g85</name>
</gene>
<evidence type="ECO:0000313" key="2">
    <source>
        <dbReference type="EMBL" id="OVA20284.1"/>
    </source>
</evidence>
<feature type="region of interest" description="Disordered" evidence="1">
    <location>
        <begin position="1"/>
        <end position="24"/>
    </location>
</feature>
<accession>A0A200RC45</accession>
<feature type="compositionally biased region" description="Basic and acidic residues" evidence="1">
    <location>
        <begin position="1"/>
        <end position="16"/>
    </location>
</feature>
<dbReference type="OrthoDB" id="1930773at2759"/>